<accession>A0A5R8WJ81</accession>
<reference evidence="2 3" key="1">
    <citation type="submission" date="2019-05" db="EMBL/GenBank/DDBJ databases">
        <title>Hymenobacter edaphi sp. nov., isolated from abandoned arsenic-contaminated farmland soil.</title>
        <authorList>
            <person name="Nie L."/>
        </authorList>
    </citation>
    <scope>NUCLEOTIDE SEQUENCE [LARGE SCALE GENOMIC DNA]</scope>
    <source>
        <strain evidence="2 3">1-3-3-8</strain>
    </source>
</reference>
<organism evidence="2 3">
    <name type="scientific">Hymenobacter jeollabukensis</name>
    <dbReference type="NCBI Taxonomy" id="2025313"/>
    <lineage>
        <taxon>Bacteria</taxon>
        <taxon>Pseudomonadati</taxon>
        <taxon>Bacteroidota</taxon>
        <taxon>Cytophagia</taxon>
        <taxon>Cytophagales</taxon>
        <taxon>Hymenobacteraceae</taxon>
        <taxon>Hymenobacter</taxon>
    </lineage>
</organism>
<gene>
    <name evidence="2" type="ORF">FDY95_23535</name>
</gene>
<dbReference type="EMBL" id="VAJM01000016">
    <property type="protein sequence ID" value="TLM88810.1"/>
    <property type="molecule type" value="Genomic_DNA"/>
</dbReference>
<keyword evidence="1" id="KW-1133">Transmembrane helix</keyword>
<dbReference type="Proteomes" id="UP000305517">
    <property type="component" value="Unassembled WGS sequence"/>
</dbReference>
<sequence length="78" mass="8387">MDTPSTRYHVLAVAGLLLAAVVLFRDEFPDWARCSAMLLALLGARRLADAVWSRTIWWGATGCAALGLVLSVLLGSTQ</sequence>
<dbReference type="AlphaFoldDB" id="A0A5R8WJ81"/>
<evidence type="ECO:0000313" key="3">
    <source>
        <dbReference type="Proteomes" id="UP000305517"/>
    </source>
</evidence>
<evidence type="ECO:0000313" key="2">
    <source>
        <dbReference type="EMBL" id="TLM88810.1"/>
    </source>
</evidence>
<name>A0A5R8WJ81_9BACT</name>
<feature type="transmembrane region" description="Helical" evidence="1">
    <location>
        <begin position="56"/>
        <end position="75"/>
    </location>
</feature>
<keyword evidence="1" id="KW-0472">Membrane</keyword>
<comment type="caution">
    <text evidence="2">The sequence shown here is derived from an EMBL/GenBank/DDBJ whole genome shotgun (WGS) entry which is preliminary data.</text>
</comment>
<keyword evidence="1" id="KW-0812">Transmembrane</keyword>
<dbReference type="RefSeq" id="WP_138081740.1">
    <property type="nucleotide sequence ID" value="NZ_VAJM01000016.1"/>
</dbReference>
<protein>
    <submittedName>
        <fullName evidence="2">Uncharacterized protein</fullName>
    </submittedName>
</protein>
<keyword evidence="3" id="KW-1185">Reference proteome</keyword>
<evidence type="ECO:0000256" key="1">
    <source>
        <dbReference type="SAM" id="Phobius"/>
    </source>
</evidence>
<proteinExistence type="predicted"/>